<keyword evidence="7 8" id="KW-1133">Transmembrane helix</keyword>
<evidence type="ECO:0000259" key="9">
    <source>
        <dbReference type="PROSITE" id="PS50109"/>
    </source>
</evidence>
<dbReference type="CDD" id="cd00082">
    <property type="entry name" value="HisKA"/>
    <property type="match status" value="1"/>
</dbReference>
<keyword evidence="6 10" id="KW-0418">Kinase</keyword>
<dbReference type="SMART" id="SM00387">
    <property type="entry name" value="HATPase_c"/>
    <property type="match status" value="1"/>
</dbReference>
<gene>
    <name evidence="10" type="ORF">IAC51_02590</name>
</gene>
<dbReference type="EC" id="2.7.13.3" evidence="2"/>
<dbReference type="PANTHER" id="PTHR45436">
    <property type="entry name" value="SENSOR HISTIDINE KINASE YKOH"/>
    <property type="match status" value="1"/>
</dbReference>
<evidence type="ECO:0000256" key="1">
    <source>
        <dbReference type="ARBA" id="ARBA00000085"/>
    </source>
</evidence>
<evidence type="ECO:0000256" key="6">
    <source>
        <dbReference type="ARBA" id="ARBA00022777"/>
    </source>
</evidence>
<dbReference type="SUPFAM" id="SSF47384">
    <property type="entry name" value="Homodimeric domain of signal transducing histidine kinase"/>
    <property type="match status" value="1"/>
</dbReference>
<dbReference type="Pfam" id="PF02518">
    <property type="entry name" value="HATPase_c"/>
    <property type="match status" value="1"/>
</dbReference>
<dbReference type="Pfam" id="PF00512">
    <property type="entry name" value="HisKA"/>
    <property type="match status" value="1"/>
</dbReference>
<accession>A0A940IEE6</accession>
<sequence length="428" mass="49014">MKLIYKIIIRMAVFYILAMGVWATLFYYVVMSEVHGEQDKMLSEYSEILMLDYLTSDSLTFDTRRSNMDFYLTHITTKEADATPHILFSDREMYIYTHDDYEPARVLETIFQNAKGEYLKLTIYIPSIDTDDLVEAIFSWIVILFVVLTILALAINILIYKRSMAPLHRLLSWISGLKIETAPAPLDNPTDIQEFRQLNTAVETFATRAQQDYERQKEFIGNASHEIQTPVAVCRNRLEMLANTDLSEEQLSEVMKTIQTLNYISRLNRTLLLLTKIDNRQFTETETIDINAQMRTLIEDYSLAYGYKKIQVDYTEQGAMRTVMNATLATTLLANLLKNAFVHMADGGKIIVSITETTITVSNTAEHGPLDGRRIFDRFYQGSKREGSTGLGLAVVKAIATLYGMEISYFHNEGMHNFRLTTQPPGQQ</sequence>
<dbReference type="EMBL" id="JADIMV010000046">
    <property type="protein sequence ID" value="MBO8439517.1"/>
    <property type="molecule type" value="Genomic_DNA"/>
</dbReference>
<organism evidence="10 11">
    <name type="scientific">Candidatus Aphodosoma intestinipullorum</name>
    <dbReference type="NCBI Taxonomy" id="2840674"/>
    <lineage>
        <taxon>Bacteria</taxon>
        <taxon>Pseudomonadati</taxon>
        <taxon>Bacteroidota</taxon>
        <taxon>Bacteroidia</taxon>
        <taxon>Bacteroidales</taxon>
        <taxon>Candidatus Aphodosoma</taxon>
    </lineage>
</organism>
<dbReference type="PANTHER" id="PTHR45436:SF5">
    <property type="entry name" value="SENSOR HISTIDINE KINASE TRCS"/>
    <property type="match status" value="1"/>
</dbReference>
<feature type="transmembrane region" description="Helical" evidence="8">
    <location>
        <begin position="12"/>
        <end position="30"/>
    </location>
</feature>
<name>A0A940IEE6_9BACT</name>
<reference evidence="10" key="1">
    <citation type="submission" date="2020-10" db="EMBL/GenBank/DDBJ databases">
        <authorList>
            <person name="Gilroy R."/>
        </authorList>
    </citation>
    <scope>NUCLEOTIDE SEQUENCE</scope>
    <source>
        <strain evidence="10">3924</strain>
    </source>
</reference>
<evidence type="ECO:0000256" key="5">
    <source>
        <dbReference type="ARBA" id="ARBA00022692"/>
    </source>
</evidence>
<evidence type="ECO:0000256" key="3">
    <source>
        <dbReference type="ARBA" id="ARBA00022553"/>
    </source>
</evidence>
<reference evidence="10" key="2">
    <citation type="journal article" date="2021" name="PeerJ">
        <title>Extensive microbial diversity within the chicken gut microbiome revealed by metagenomics and culture.</title>
        <authorList>
            <person name="Gilroy R."/>
            <person name="Ravi A."/>
            <person name="Getino M."/>
            <person name="Pursley I."/>
            <person name="Horton D.L."/>
            <person name="Alikhan N.F."/>
            <person name="Baker D."/>
            <person name="Gharbi K."/>
            <person name="Hall N."/>
            <person name="Watson M."/>
            <person name="Adriaenssens E.M."/>
            <person name="Foster-Nyarko E."/>
            <person name="Jarju S."/>
            <person name="Secka A."/>
            <person name="Antonio M."/>
            <person name="Oren A."/>
            <person name="Chaudhuri R.R."/>
            <person name="La Ragione R."/>
            <person name="Hildebrand F."/>
            <person name="Pallen M.J."/>
        </authorList>
    </citation>
    <scope>NUCLEOTIDE SEQUENCE</scope>
    <source>
        <strain evidence="10">3924</strain>
    </source>
</reference>
<dbReference type="SUPFAM" id="SSF55874">
    <property type="entry name" value="ATPase domain of HSP90 chaperone/DNA topoisomerase II/histidine kinase"/>
    <property type="match status" value="1"/>
</dbReference>
<dbReference type="InterPro" id="IPR005467">
    <property type="entry name" value="His_kinase_dom"/>
</dbReference>
<evidence type="ECO:0000256" key="2">
    <source>
        <dbReference type="ARBA" id="ARBA00012438"/>
    </source>
</evidence>
<evidence type="ECO:0000256" key="8">
    <source>
        <dbReference type="SAM" id="Phobius"/>
    </source>
</evidence>
<dbReference type="InterPro" id="IPR050428">
    <property type="entry name" value="TCS_sensor_his_kinase"/>
</dbReference>
<keyword evidence="8" id="KW-0472">Membrane</keyword>
<evidence type="ECO:0000256" key="7">
    <source>
        <dbReference type="ARBA" id="ARBA00022989"/>
    </source>
</evidence>
<proteinExistence type="predicted"/>
<dbReference type="PROSITE" id="PS50109">
    <property type="entry name" value="HIS_KIN"/>
    <property type="match status" value="1"/>
</dbReference>
<dbReference type="AlphaFoldDB" id="A0A940IEE6"/>
<feature type="transmembrane region" description="Helical" evidence="8">
    <location>
        <begin position="137"/>
        <end position="160"/>
    </location>
</feature>
<comment type="caution">
    <text evidence="10">The sequence shown here is derived from an EMBL/GenBank/DDBJ whole genome shotgun (WGS) entry which is preliminary data.</text>
</comment>
<dbReference type="GO" id="GO:0000155">
    <property type="term" value="F:phosphorelay sensor kinase activity"/>
    <property type="evidence" value="ECO:0007669"/>
    <property type="project" value="InterPro"/>
</dbReference>
<keyword evidence="3" id="KW-0597">Phosphoprotein</keyword>
<dbReference type="InterPro" id="IPR003594">
    <property type="entry name" value="HATPase_dom"/>
</dbReference>
<dbReference type="Proteomes" id="UP000712007">
    <property type="component" value="Unassembled WGS sequence"/>
</dbReference>
<dbReference type="Gene3D" id="1.10.287.130">
    <property type="match status" value="1"/>
</dbReference>
<dbReference type="Gene3D" id="3.30.565.10">
    <property type="entry name" value="Histidine kinase-like ATPase, C-terminal domain"/>
    <property type="match status" value="1"/>
</dbReference>
<feature type="domain" description="Histidine kinase" evidence="9">
    <location>
        <begin position="222"/>
        <end position="428"/>
    </location>
</feature>
<evidence type="ECO:0000256" key="4">
    <source>
        <dbReference type="ARBA" id="ARBA00022679"/>
    </source>
</evidence>
<dbReference type="InterPro" id="IPR036890">
    <property type="entry name" value="HATPase_C_sf"/>
</dbReference>
<evidence type="ECO:0000313" key="11">
    <source>
        <dbReference type="Proteomes" id="UP000712007"/>
    </source>
</evidence>
<protein>
    <recommendedName>
        <fullName evidence="2">histidine kinase</fullName>
        <ecNumber evidence="2">2.7.13.3</ecNumber>
    </recommendedName>
</protein>
<evidence type="ECO:0000313" key="10">
    <source>
        <dbReference type="EMBL" id="MBO8439517.1"/>
    </source>
</evidence>
<dbReference type="SMART" id="SM00388">
    <property type="entry name" value="HisKA"/>
    <property type="match status" value="1"/>
</dbReference>
<dbReference type="InterPro" id="IPR003661">
    <property type="entry name" value="HisK_dim/P_dom"/>
</dbReference>
<keyword evidence="4" id="KW-0808">Transferase</keyword>
<dbReference type="GO" id="GO:0005886">
    <property type="term" value="C:plasma membrane"/>
    <property type="evidence" value="ECO:0007669"/>
    <property type="project" value="TreeGrafter"/>
</dbReference>
<keyword evidence="5 8" id="KW-0812">Transmembrane</keyword>
<dbReference type="InterPro" id="IPR036097">
    <property type="entry name" value="HisK_dim/P_sf"/>
</dbReference>
<comment type="catalytic activity">
    <reaction evidence="1">
        <text>ATP + protein L-histidine = ADP + protein N-phospho-L-histidine.</text>
        <dbReference type="EC" id="2.7.13.3"/>
    </reaction>
</comment>